<accession>A0AAJ8N0N6</accession>
<keyword evidence="2" id="KW-1133">Transmembrane helix</keyword>
<dbReference type="EMBL" id="CP144063">
    <property type="protein sequence ID" value="WWD22302.1"/>
    <property type="molecule type" value="Genomic_DNA"/>
</dbReference>
<evidence type="ECO:0000256" key="1">
    <source>
        <dbReference type="SAM" id="MobiDB-lite"/>
    </source>
</evidence>
<keyword evidence="4" id="KW-1185">Reference proteome</keyword>
<feature type="compositionally biased region" description="Basic and acidic residues" evidence="1">
    <location>
        <begin position="37"/>
        <end position="50"/>
    </location>
</feature>
<feature type="compositionally biased region" description="Low complexity" evidence="1">
    <location>
        <begin position="171"/>
        <end position="182"/>
    </location>
</feature>
<dbReference type="KEGG" id="ksn:43586251"/>
<dbReference type="Proteomes" id="UP000322225">
    <property type="component" value="Chromosome 13"/>
</dbReference>
<evidence type="ECO:0000256" key="2">
    <source>
        <dbReference type="SAM" id="Phobius"/>
    </source>
</evidence>
<name>A0AAJ8N0N6_9TREE</name>
<dbReference type="GeneID" id="43586251"/>
<feature type="compositionally biased region" description="Basic and acidic residues" evidence="1">
    <location>
        <begin position="195"/>
        <end position="206"/>
    </location>
</feature>
<reference evidence="3" key="1">
    <citation type="submission" date="2017-08" db="EMBL/GenBank/DDBJ databases">
        <authorList>
            <person name="Cuomo C."/>
            <person name="Billmyre B."/>
            <person name="Heitman J."/>
        </authorList>
    </citation>
    <scope>NUCLEOTIDE SEQUENCE</scope>
    <source>
        <strain evidence="3">CBS 12478</strain>
    </source>
</reference>
<evidence type="ECO:0000313" key="3">
    <source>
        <dbReference type="EMBL" id="WWD22302.1"/>
    </source>
</evidence>
<feature type="compositionally biased region" description="Polar residues" evidence="1">
    <location>
        <begin position="76"/>
        <end position="86"/>
    </location>
</feature>
<sequence>MEQDNEIKMPGSFPSFPQDNPDPEIHLTTTPELAEPADIHPQSEPDKDHQTPSSHYVEYVHHPPVQNAVEDKRVTFGQQPVYQDNQPPSPHDEPPPQYVQQQQPPPQQQKQQPATVNVQPQPYFPHDISVHSPAQYQDPWAHQNPPYDRNPQSHFGQAQDPSYGPPHLPNSPLGYGYGSSLGPHPPPYQGSPHRYRGDSFPHDQHQHHSVRKHKEKPQVQVIKQEQESESSSSSMADTMQMMMMSSMMMQQMQAQQMQAAQMAAMTQQTMQMQLNSNSNNQNGNQNQNQNQNLEKKSTRRRKPKGSINIKSVQKKPRGRKSLPKVVQAAPQPLVVQPPQVVAAAPPPIVINPPPGLEMLAMDNWQEATIILCFAAVGLIYLICSRGGGGNDKKKDESMARKHMS</sequence>
<dbReference type="RefSeq" id="XP_031863698.2">
    <property type="nucleotide sequence ID" value="XM_032002141.2"/>
</dbReference>
<feature type="region of interest" description="Disordered" evidence="1">
    <location>
        <begin position="275"/>
        <end position="325"/>
    </location>
</feature>
<feature type="region of interest" description="Disordered" evidence="1">
    <location>
        <begin position="1"/>
        <end position="234"/>
    </location>
</feature>
<feature type="compositionally biased region" description="Low complexity" evidence="1">
    <location>
        <begin position="98"/>
        <end position="113"/>
    </location>
</feature>
<feature type="compositionally biased region" description="Polar residues" evidence="1">
    <location>
        <begin position="150"/>
        <end position="160"/>
    </location>
</feature>
<dbReference type="AlphaFoldDB" id="A0AAJ8N0N6"/>
<gene>
    <name evidence="3" type="ORF">CI109_106793</name>
</gene>
<feature type="transmembrane region" description="Helical" evidence="2">
    <location>
        <begin position="364"/>
        <end position="383"/>
    </location>
</feature>
<proteinExistence type="predicted"/>
<organism evidence="3 4">
    <name type="scientific">Kwoniella shandongensis</name>
    <dbReference type="NCBI Taxonomy" id="1734106"/>
    <lineage>
        <taxon>Eukaryota</taxon>
        <taxon>Fungi</taxon>
        <taxon>Dikarya</taxon>
        <taxon>Basidiomycota</taxon>
        <taxon>Agaricomycotina</taxon>
        <taxon>Tremellomycetes</taxon>
        <taxon>Tremellales</taxon>
        <taxon>Cryptococcaceae</taxon>
        <taxon>Kwoniella</taxon>
    </lineage>
</organism>
<reference evidence="3" key="2">
    <citation type="submission" date="2024-01" db="EMBL/GenBank/DDBJ databases">
        <title>Comparative genomics of Cryptococcus and Kwoniella reveals pathogenesis evolution and contrasting modes of karyotype evolution via chromosome fusion or intercentromeric recombination.</title>
        <authorList>
            <person name="Coelho M.A."/>
            <person name="David-Palma M."/>
            <person name="Shea T."/>
            <person name="Bowers K."/>
            <person name="McGinley-Smith S."/>
            <person name="Mohammad A.W."/>
            <person name="Gnirke A."/>
            <person name="Yurkov A.M."/>
            <person name="Nowrousian M."/>
            <person name="Sun S."/>
            <person name="Cuomo C.A."/>
            <person name="Heitman J."/>
        </authorList>
    </citation>
    <scope>NUCLEOTIDE SEQUENCE</scope>
    <source>
        <strain evidence="3">CBS 12478</strain>
    </source>
</reference>
<feature type="compositionally biased region" description="Basic residues" evidence="1">
    <location>
        <begin position="312"/>
        <end position="322"/>
    </location>
</feature>
<evidence type="ECO:0000313" key="4">
    <source>
        <dbReference type="Proteomes" id="UP000322225"/>
    </source>
</evidence>
<keyword evidence="2" id="KW-0812">Transmembrane</keyword>
<feature type="compositionally biased region" description="Low complexity" evidence="1">
    <location>
        <begin position="275"/>
        <end position="292"/>
    </location>
</feature>
<keyword evidence="2" id="KW-0472">Membrane</keyword>
<protein>
    <submittedName>
        <fullName evidence="3">Uncharacterized protein</fullName>
    </submittedName>
</protein>